<dbReference type="PANTHER" id="PTHR47165:SF4">
    <property type="entry name" value="OS03G0429900 PROTEIN"/>
    <property type="match status" value="1"/>
</dbReference>
<dbReference type="PANTHER" id="PTHR47165">
    <property type="entry name" value="OS03G0429900 PROTEIN"/>
    <property type="match status" value="1"/>
</dbReference>
<accession>A0ABU6Q4G5</accession>
<sequence length="224" mass="25262">MGTPRGPRVTRGQRTVKSSQMRTTLGLEKAKPVTSSFIKLTSINENGATSYRPAQGIHRYDRIVDITPVRLDWNLVVGVVRMYELPIPSNPSDFYEVDLILQDKEGDCILCCIPKDSFGLFKTLIREFGIYNMREFIVQPPGKGVKVSSHKFKLMFFRKTSVAKLSMDTFPSSPFRVIPFPGVADMTTARQFQLIDCLGHVVGKEEVIDMVTRNGDPTKRMVVL</sequence>
<dbReference type="InterPro" id="IPR003871">
    <property type="entry name" value="RFA1B/D_OB_1st"/>
</dbReference>
<dbReference type="CDD" id="cd04480">
    <property type="entry name" value="RPA1_DBD_A_like"/>
    <property type="match status" value="1"/>
</dbReference>
<proteinExistence type="predicted"/>
<evidence type="ECO:0000256" key="1">
    <source>
        <dbReference type="SAM" id="MobiDB-lite"/>
    </source>
</evidence>
<protein>
    <recommendedName>
        <fullName evidence="2">Replication protein A 70 kDa DNA-binding subunit B/D first OB fold domain-containing protein</fullName>
    </recommendedName>
</protein>
<organism evidence="3 4">
    <name type="scientific">Stylosanthes scabra</name>
    <dbReference type="NCBI Taxonomy" id="79078"/>
    <lineage>
        <taxon>Eukaryota</taxon>
        <taxon>Viridiplantae</taxon>
        <taxon>Streptophyta</taxon>
        <taxon>Embryophyta</taxon>
        <taxon>Tracheophyta</taxon>
        <taxon>Spermatophyta</taxon>
        <taxon>Magnoliopsida</taxon>
        <taxon>eudicotyledons</taxon>
        <taxon>Gunneridae</taxon>
        <taxon>Pentapetalae</taxon>
        <taxon>rosids</taxon>
        <taxon>fabids</taxon>
        <taxon>Fabales</taxon>
        <taxon>Fabaceae</taxon>
        <taxon>Papilionoideae</taxon>
        <taxon>50 kb inversion clade</taxon>
        <taxon>dalbergioids sensu lato</taxon>
        <taxon>Dalbergieae</taxon>
        <taxon>Pterocarpus clade</taxon>
        <taxon>Stylosanthes</taxon>
    </lineage>
</organism>
<keyword evidence="4" id="KW-1185">Reference proteome</keyword>
<dbReference type="InterPro" id="IPR012340">
    <property type="entry name" value="NA-bd_OB-fold"/>
</dbReference>
<name>A0ABU6Q4G5_9FABA</name>
<feature type="compositionally biased region" description="Polar residues" evidence="1">
    <location>
        <begin position="12"/>
        <end position="21"/>
    </location>
</feature>
<dbReference type="Gene3D" id="2.40.50.140">
    <property type="entry name" value="Nucleic acid-binding proteins"/>
    <property type="match status" value="1"/>
</dbReference>
<feature type="domain" description="Replication protein A 70 kDa DNA-binding subunit B/D first OB fold" evidence="2">
    <location>
        <begin position="60"/>
        <end position="164"/>
    </location>
</feature>
<dbReference type="Pfam" id="PF02721">
    <property type="entry name" value="DUF223"/>
    <property type="match status" value="1"/>
</dbReference>
<dbReference type="SUPFAM" id="SSF50249">
    <property type="entry name" value="Nucleic acid-binding proteins"/>
    <property type="match status" value="1"/>
</dbReference>
<comment type="caution">
    <text evidence="3">The sequence shown here is derived from an EMBL/GenBank/DDBJ whole genome shotgun (WGS) entry which is preliminary data.</text>
</comment>
<evidence type="ECO:0000259" key="2">
    <source>
        <dbReference type="Pfam" id="PF02721"/>
    </source>
</evidence>
<gene>
    <name evidence="3" type="ORF">PIB30_007056</name>
</gene>
<feature type="region of interest" description="Disordered" evidence="1">
    <location>
        <begin position="1"/>
        <end position="21"/>
    </location>
</feature>
<evidence type="ECO:0000313" key="3">
    <source>
        <dbReference type="EMBL" id="MED6106733.1"/>
    </source>
</evidence>
<dbReference type="EMBL" id="JASCZI010000015">
    <property type="protein sequence ID" value="MED6106733.1"/>
    <property type="molecule type" value="Genomic_DNA"/>
</dbReference>
<reference evidence="3 4" key="1">
    <citation type="journal article" date="2023" name="Plants (Basel)">
        <title>Bridging the Gap: Combining Genomics and Transcriptomics Approaches to Understand Stylosanthes scabra, an Orphan Legume from the Brazilian Caatinga.</title>
        <authorList>
            <person name="Ferreira-Neto J.R.C."/>
            <person name="da Silva M.D."/>
            <person name="Binneck E."/>
            <person name="de Melo N.F."/>
            <person name="da Silva R.H."/>
            <person name="de Melo A.L.T.M."/>
            <person name="Pandolfi V."/>
            <person name="Bustamante F.O."/>
            <person name="Brasileiro-Vidal A.C."/>
            <person name="Benko-Iseppon A.M."/>
        </authorList>
    </citation>
    <scope>NUCLEOTIDE SEQUENCE [LARGE SCALE GENOMIC DNA]</scope>
    <source>
        <tissue evidence="3">Leaves</tissue>
    </source>
</reference>
<evidence type="ECO:0000313" key="4">
    <source>
        <dbReference type="Proteomes" id="UP001341840"/>
    </source>
</evidence>
<dbReference type="Proteomes" id="UP001341840">
    <property type="component" value="Unassembled WGS sequence"/>
</dbReference>